<feature type="active site" description="Proton donor" evidence="8">
    <location>
        <position position="392"/>
    </location>
</feature>
<dbReference type="GO" id="GO:0005978">
    <property type="term" value="P:glycogen biosynthetic process"/>
    <property type="evidence" value="ECO:0007669"/>
    <property type="project" value="InterPro"/>
</dbReference>
<dbReference type="PANTHER" id="PTHR43651:SF3">
    <property type="entry name" value="1,4-ALPHA-GLUCAN-BRANCHING ENZYME"/>
    <property type="match status" value="1"/>
</dbReference>
<dbReference type="Pfam" id="PF02922">
    <property type="entry name" value="CBM_48"/>
    <property type="match status" value="1"/>
</dbReference>
<dbReference type="EMBL" id="FNLL01000003">
    <property type="protein sequence ID" value="SDT94124.1"/>
    <property type="molecule type" value="Genomic_DNA"/>
</dbReference>
<dbReference type="GO" id="GO:0005737">
    <property type="term" value="C:cytoplasm"/>
    <property type="evidence" value="ECO:0007669"/>
    <property type="project" value="TreeGrafter"/>
</dbReference>
<evidence type="ECO:0000256" key="5">
    <source>
        <dbReference type="ARBA" id="ARBA00022676"/>
    </source>
</evidence>
<sequence length="680" mass="78889">MKKCLNGHLSSDTENFNDPGLVPYAATISSRRLRIKALEEKLKKENNGSLSYFANYHEMFGLHFENENDSWVFREWAPNATEIYIVCEKTSWQTSKDFALERKENHLFERRFPKQTFSHKDLFKLKVVWPGGEGERIPTAATRVVQDARTLIFTAQVWHPETHYQWKINRFLPPDEPLLIYETHVGMALEDGRIGTYAEFEHHILPKIIDAGYNAIQVMAIQEHPYYASFGYHVSSFFAASSRFGTPEELKSLIDAAHKSGVRVLMDIIHSHAVNNEVEGIAKFDGTCYQFFHNGPKGYHRQWDSMCFDYGKPEVLKFLLSNLKFWIEEYKIDGFRFDGITSMIFEDHGLGRAFTSYADYYGDDVDVDALSYLTLANSLVHDIQPEFITIAEDVSGYPGLAAPLSKGGTGFDYRYAMGIADFWIKLLKEFKDEQWHLATLWHELTTKRKEEKTISYAESHDQALVGDKTLMMRLMGGHIYTSMQKNNDSIETFRGVALHKMIRLITIATAGSGYLNFMGNEFGHPEWVDFPCERNNFSHHYARRQWSLKYDPDLYFYSLSEFDQQMIKLVKTNDLFSCSDVRLLCVHEDDKVIAFERNNMVFVFNFHPSLSFSDYMFDAPPGEYKLIFNSDDIRFGGKGRLKKDQHHFTLFDSDRFGKRNLLSLYLPTRTAIVLKLKKRQ</sequence>
<evidence type="ECO:0000256" key="7">
    <source>
        <dbReference type="ARBA" id="ARBA00023277"/>
    </source>
</evidence>
<evidence type="ECO:0000256" key="8">
    <source>
        <dbReference type="PIRSR" id="PIRSR000463-1"/>
    </source>
</evidence>
<dbReference type="GO" id="GO:0003844">
    <property type="term" value="F:1,4-alpha-glucan branching enzyme activity"/>
    <property type="evidence" value="ECO:0007669"/>
    <property type="project" value="UniProtKB-EC"/>
</dbReference>
<organism evidence="10 11">
    <name type="scientific">Desulfobacula phenolica</name>
    <dbReference type="NCBI Taxonomy" id="90732"/>
    <lineage>
        <taxon>Bacteria</taxon>
        <taxon>Pseudomonadati</taxon>
        <taxon>Thermodesulfobacteriota</taxon>
        <taxon>Desulfobacteria</taxon>
        <taxon>Desulfobacterales</taxon>
        <taxon>Desulfobacteraceae</taxon>
        <taxon>Desulfobacula</taxon>
    </lineage>
</organism>
<dbReference type="Gene3D" id="3.20.20.80">
    <property type="entry name" value="Glycosidases"/>
    <property type="match status" value="1"/>
</dbReference>
<dbReference type="Gene3D" id="2.60.40.10">
    <property type="entry name" value="Immunoglobulins"/>
    <property type="match status" value="1"/>
</dbReference>
<dbReference type="PIRSF" id="PIRSF000463">
    <property type="entry name" value="GlgB"/>
    <property type="match status" value="1"/>
</dbReference>
<dbReference type="EC" id="2.4.1.18" evidence="4"/>
<dbReference type="CDD" id="cd11321">
    <property type="entry name" value="AmyAc_bac_euk_BE"/>
    <property type="match status" value="1"/>
</dbReference>
<accession>A0A1H2EGF2</accession>
<evidence type="ECO:0000256" key="1">
    <source>
        <dbReference type="ARBA" id="ARBA00000826"/>
    </source>
</evidence>
<evidence type="ECO:0000256" key="6">
    <source>
        <dbReference type="ARBA" id="ARBA00022679"/>
    </source>
</evidence>
<dbReference type="SUPFAM" id="SSF51445">
    <property type="entry name" value="(Trans)glycosidases"/>
    <property type="match status" value="1"/>
</dbReference>
<dbReference type="SMART" id="SM00642">
    <property type="entry name" value="Aamy"/>
    <property type="match status" value="1"/>
</dbReference>
<dbReference type="SUPFAM" id="SSF51011">
    <property type="entry name" value="Glycosyl hydrolase domain"/>
    <property type="match status" value="1"/>
</dbReference>
<evidence type="ECO:0000256" key="3">
    <source>
        <dbReference type="ARBA" id="ARBA00009000"/>
    </source>
</evidence>
<dbReference type="InterPro" id="IPR006048">
    <property type="entry name" value="A-amylase/branching_C"/>
</dbReference>
<dbReference type="Pfam" id="PF02806">
    <property type="entry name" value="Alpha-amylase_C"/>
    <property type="match status" value="1"/>
</dbReference>
<comment type="similarity">
    <text evidence="3">Belongs to the glycosyl hydrolase 13 family. GlgB subfamily.</text>
</comment>
<dbReference type="AlphaFoldDB" id="A0A1H2EGF2"/>
<dbReference type="InterPro" id="IPR037439">
    <property type="entry name" value="Branching_enzy"/>
</dbReference>
<feature type="domain" description="Glycosyl hydrolase family 13 catalytic" evidence="9">
    <location>
        <begin position="182"/>
        <end position="563"/>
    </location>
</feature>
<comment type="catalytic activity">
    <reaction evidence="1">
        <text>Transfers a segment of a (1-&gt;4)-alpha-D-glucan chain to a primary hydroxy group in a similar glucan chain.</text>
        <dbReference type="EC" id="2.4.1.18"/>
    </reaction>
</comment>
<dbReference type="Pfam" id="PF00128">
    <property type="entry name" value="Alpha-amylase"/>
    <property type="match status" value="1"/>
</dbReference>
<dbReference type="GO" id="GO:0043169">
    <property type="term" value="F:cation binding"/>
    <property type="evidence" value="ECO:0007669"/>
    <property type="project" value="InterPro"/>
</dbReference>
<protein>
    <recommendedName>
        <fullName evidence="4">1,4-alpha-glucan branching enzyme</fullName>
        <ecNumber evidence="4">2.4.1.18</ecNumber>
    </recommendedName>
</protein>
<dbReference type="PANTHER" id="PTHR43651">
    <property type="entry name" value="1,4-ALPHA-GLUCAN-BRANCHING ENZYME"/>
    <property type="match status" value="1"/>
</dbReference>
<dbReference type="InterPro" id="IPR006047">
    <property type="entry name" value="GH13_cat_dom"/>
</dbReference>
<feature type="active site" description="Nucleophile" evidence="8">
    <location>
        <position position="338"/>
    </location>
</feature>
<gene>
    <name evidence="10" type="ORF">SAMN04487931_10394</name>
</gene>
<evidence type="ECO:0000313" key="10">
    <source>
        <dbReference type="EMBL" id="SDT94124.1"/>
    </source>
</evidence>
<evidence type="ECO:0000256" key="2">
    <source>
        <dbReference type="ARBA" id="ARBA00002953"/>
    </source>
</evidence>
<keyword evidence="6" id="KW-0808">Transferase</keyword>
<proteinExistence type="inferred from homology"/>
<dbReference type="FunFam" id="2.60.40.1180:FF:000050">
    <property type="entry name" value="1,4-alpha-glucan branching enzyme"/>
    <property type="match status" value="1"/>
</dbReference>
<keyword evidence="7" id="KW-0119">Carbohydrate metabolism</keyword>
<dbReference type="GO" id="GO:0004553">
    <property type="term" value="F:hydrolase activity, hydrolyzing O-glycosyl compounds"/>
    <property type="evidence" value="ECO:0007669"/>
    <property type="project" value="InterPro"/>
</dbReference>
<keyword evidence="5" id="KW-0328">Glycosyltransferase</keyword>
<dbReference type="InterPro" id="IPR017853">
    <property type="entry name" value="GH"/>
</dbReference>
<dbReference type="RefSeq" id="WP_092231324.1">
    <property type="nucleotide sequence ID" value="NZ_FNLL01000003.1"/>
</dbReference>
<dbReference type="Gene3D" id="2.60.40.1180">
    <property type="entry name" value="Golgi alpha-mannosidase II"/>
    <property type="match status" value="1"/>
</dbReference>
<name>A0A1H2EGF2_9BACT</name>
<evidence type="ECO:0000259" key="9">
    <source>
        <dbReference type="SMART" id="SM00642"/>
    </source>
</evidence>
<comment type="function">
    <text evidence="2">Catalyzes the formation of the alpha-1,6-glucosidic linkages in glycogen by scission of a 1,4-alpha-linked oligosaccharide from growing alpha-1,4-glucan chains and the subsequent attachment of the oligosaccharide to the alpha-1,6 position.</text>
</comment>
<dbReference type="Proteomes" id="UP000199608">
    <property type="component" value="Unassembled WGS sequence"/>
</dbReference>
<dbReference type="InterPro" id="IPR014756">
    <property type="entry name" value="Ig_E-set"/>
</dbReference>
<evidence type="ECO:0000256" key="4">
    <source>
        <dbReference type="ARBA" id="ARBA00012541"/>
    </source>
</evidence>
<dbReference type="InterPro" id="IPR013783">
    <property type="entry name" value="Ig-like_fold"/>
</dbReference>
<dbReference type="InterPro" id="IPR004193">
    <property type="entry name" value="Glyco_hydro_13_N"/>
</dbReference>
<evidence type="ECO:0000313" key="11">
    <source>
        <dbReference type="Proteomes" id="UP000199608"/>
    </source>
</evidence>
<dbReference type="SUPFAM" id="SSF81296">
    <property type="entry name" value="E set domains"/>
    <property type="match status" value="1"/>
</dbReference>
<dbReference type="InterPro" id="IPR013780">
    <property type="entry name" value="Glyco_hydro_b"/>
</dbReference>
<keyword evidence="11" id="KW-1185">Reference proteome</keyword>
<reference evidence="11" key="1">
    <citation type="submission" date="2016-10" db="EMBL/GenBank/DDBJ databases">
        <authorList>
            <person name="Varghese N."/>
            <person name="Submissions S."/>
        </authorList>
    </citation>
    <scope>NUCLEOTIDE SEQUENCE [LARGE SCALE GENOMIC DNA]</scope>
    <source>
        <strain evidence="11">DSM 3384</strain>
    </source>
</reference>